<evidence type="ECO:0000313" key="2">
    <source>
        <dbReference type="EMBL" id="KAJ1093543.1"/>
    </source>
</evidence>
<gene>
    <name evidence="2" type="ORF">NDU88_006643</name>
</gene>
<dbReference type="Proteomes" id="UP001066276">
    <property type="component" value="Chromosome 11"/>
</dbReference>
<comment type="caution">
    <text evidence="2">The sequence shown here is derived from an EMBL/GenBank/DDBJ whole genome shotgun (WGS) entry which is preliminary data.</text>
</comment>
<name>A0AAV7LVG6_PLEWA</name>
<feature type="region of interest" description="Disordered" evidence="1">
    <location>
        <begin position="1"/>
        <end position="25"/>
    </location>
</feature>
<reference evidence="2" key="1">
    <citation type="journal article" date="2022" name="bioRxiv">
        <title>Sequencing and chromosome-scale assembly of the giantPleurodeles waltlgenome.</title>
        <authorList>
            <person name="Brown T."/>
            <person name="Elewa A."/>
            <person name="Iarovenko S."/>
            <person name="Subramanian E."/>
            <person name="Araus A.J."/>
            <person name="Petzold A."/>
            <person name="Susuki M."/>
            <person name="Suzuki K.-i.T."/>
            <person name="Hayashi T."/>
            <person name="Toyoda A."/>
            <person name="Oliveira C."/>
            <person name="Osipova E."/>
            <person name="Leigh N.D."/>
            <person name="Simon A."/>
            <person name="Yun M.H."/>
        </authorList>
    </citation>
    <scope>NUCLEOTIDE SEQUENCE</scope>
    <source>
        <strain evidence="2">20211129_DDA</strain>
        <tissue evidence="2">Liver</tissue>
    </source>
</reference>
<sequence>MRVCAGQSLATPSRPRLPSSLTHDSVSRLESRLPVGLGGGVNLAEMTSDWSDSKTNSASCAVLLQVRSR</sequence>
<dbReference type="EMBL" id="JANPWB010000015">
    <property type="protein sequence ID" value="KAJ1093543.1"/>
    <property type="molecule type" value="Genomic_DNA"/>
</dbReference>
<keyword evidence="3" id="KW-1185">Reference proteome</keyword>
<evidence type="ECO:0000256" key="1">
    <source>
        <dbReference type="SAM" id="MobiDB-lite"/>
    </source>
</evidence>
<protein>
    <submittedName>
        <fullName evidence="2">Uncharacterized protein</fullName>
    </submittedName>
</protein>
<organism evidence="2 3">
    <name type="scientific">Pleurodeles waltl</name>
    <name type="common">Iberian ribbed newt</name>
    <dbReference type="NCBI Taxonomy" id="8319"/>
    <lineage>
        <taxon>Eukaryota</taxon>
        <taxon>Metazoa</taxon>
        <taxon>Chordata</taxon>
        <taxon>Craniata</taxon>
        <taxon>Vertebrata</taxon>
        <taxon>Euteleostomi</taxon>
        <taxon>Amphibia</taxon>
        <taxon>Batrachia</taxon>
        <taxon>Caudata</taxon>
        <taxon>Salamandroidea</taxon>
        <taxon>Salamandridae</taxon>
        <taxon>Pleurodelinae</taxon>
        <taxon>Pleurodeles</taxon>
    </lineage>
</organism>
<dbReference type="AlphaFoldDB" id="A0AAV7LVG6"/>
<evidence type="ECO:0000313" key="3">
    <source>
        <dbReference type="Proteomes" id="UP001066276"/>
    </source>
</evidence>
<accession>A0AAV7LVG6</accession>
<proteinExistence type="predicted"/>